<evidence type="ECO:0008006" key="8">
    <source>
        <dbReference type="Google" id="ProtNLM"/>
    </source>
</evidence>
<keyword evidence="3 6" id="KW-1133">Transmembrane helix</keyword>
<evidence type="ECO:0000256" key="1">
    <source>
        <dbReference type="ARBA" id="ARBA00004167"/>
    </source>
</evidence>
<dbReference type="PANTHER" id="PTHR15549">
    <property type="entry name" value="PAIRED IMMUNOGLOBULIN-LIKE TYPE 2 RECEPTOR"/>
    <property type="match status" value="1"/>
</dbReference>
<keyword evidence="2 6" id="KW-0812">Transmembrane</keyword>
<dbReference type="GO" id="GO:0016020">
    <property type="term" value="C:membrane"/>
    <property type="evidence" value="ECO:0007669"/>
    <property type="project" value="UniProtKB-SubCell"/>
</dbReference>
<evidence type="ECO:0000256" key="3">
    <source>
        <dbReference type="ARBA" id="ARBA00022989"/>
    </source>
</evidence>
<proteinExistence type="predicted"/>
<evidence type="ECO:0000256" key="4">
    <source>
        <dbReference type="ARBA" id="ARBA00023136"/>
    </source>
</evidence>
<organism evidence="7">
    <name type="scientific">Petromyces alliaceus</name>
    <name type="common">Aspergillus alliaceus</name>
    <dbReference type="NCBI Taxonomy" id="209559"/>
    <lineage>
        <taxon>Eukaryota</taxon>
        <taxon>Fungi</taxon>
        <taxon>Dikarya</taxon>
        <taxon>Ascomycota</taxon>
        <taxon>Pezizomycotina</taxon>
        <taxon>Eurotiomycetes</taxon>
        <taxon>Eurotiomycetidae</taxon>
        <taxon>Eurotiales</taxon>
        <taxon>Aspergillaceae</taxon>
        <taxon>Aspergillus</taxon>
        <taxon>Aspergillus subgen. Circumdati</taxon>
    </lineage>
</organism>
<dbReference type="GO" id="GO:0071944">
    <property type="term" value="C:cell periphery"/>
    <property type="evidence" value="ECO:0007669"/>
    <property type="project" value="UniProtKB-ARBA"/>
</dbReference>
<dbReference type="InterPro" id="IPR051694">
    <property type="entry name" value="Immunoregulatory_rcpt-like"/>
</dbReference>
<feature type="compositionally biased region" description="Low complexity" evidence="5">
    <location>
        <begin position="14"/>
        <end position="31"/>
    </location>
</feature>
<evidence type="ECO:0000256" key="5">
    <source>
        <dbReference type="SAM" id="MobiDB-lite"/>
    </source>
</evidence>
<dbReference type="Proteomes" id="UP000326877">
    <property type="component" value="Unassembled WGS sequence"/>
</dbReference>
<reference evidence="7" key="1">
    <citation type="submission" date="2019-04" db="EMBL/GenBank/DDBJ databases">
        <title>Friends and foes A comparative genomics studyof 23 Aspergillus species from section Flavi.</title>
        <authorList>
            <consortium name="DOE Joint Genome Institute"/>
            <person name="Kjaerbolling I."/>
            <person name="Vesth T."/>
            <person name="Frisvad J.C."/>
            <person name="Nybo J.L."/>
            <person name="Theobald S."/>
            <person name="Kildgaard S."/>
            <person name="Isbrandt T."/>
            <person name="Kuo A."/>
            <person name="Sato A."/>
            <person name="Lyhne E.K."/>
            <person name="Kogle M.E."/>
            <person name="Wiebenga A."/>
            <person name="Kun R.S."/>
            <person name="Lubbers R.J."/>
            <person name="Makela M.R."/>
            <person name="Barry K."/>
            <person name="Chovatia M."/>
            <person name="Clum A."/>
            <person name="Daum C."/>
            <person name="Haridas S."/>
            <person name="He G."/>
            <person name="LaButti K."/>
            <person name="Lipzen A."/>
            <person name="Mondo S."/>
            <person name="Riley R."/>
            <person name="Salamov A."/>
            <person name="Simmons B.A."/>
            <person name="Magnuson J.K."/>
            <person name="Henrissat B."/>
            <person name="Mortensen U.H."/>
            <person name="Larsen T.O."/>
            <person name="Devries R.P."/>
            <person name="Grigoriev I.V."/>
            <person name="Machida M."/>
            <person name="Baker S.E."/>
            <person name="Andersen M.R."/>
        </authorList>
    </citation>
    <scope>NUCLEOTIDE SEQUENCE [LARGE SCALE GENOMIC DNA]</scope>
    <source>
        <strain evidence="7">IBT 14317</strain>
    </source>
</reference>
<feature type="region of interest" description="Disordered" evidence="5">
    <location>
        <begin position="87"/>
        <end position="106"/>
    </location>
</feature>
<dbReference type="OrthoDB" id="4476058at2759"/>
<feature type="transmembrane region" description="Helical" evidence="6">
    <location>
        <begin position="57"/>
        <end position="77"/>
    </location>
</feature>
<accession>A0A5N7C4Q0</accession>
<gene>
    <name evidence="7" type="ORF">BDV23DRAFT_184749</name>
</gene>
<keyword evidence="4 6" id="KW-0472">Membrane</keyword>
<feature type="compositionally biased region" description="Basic and acidic residues" evidence="5">
    <location>
        <begin position="87"/>
        <end position="96"/>
    </location>
</feature>
<dbReference type="PANTHER" id="PTHR15549:SF33">
    <property type="entry name" value="MEMBRANE PROTEIN WSC4, PUTATIVE (AFU_ORTHOLOGUE AFUA_5G09020)-RELATED"/>
    <property type="match status" value="1"/>
</dbReference>
<dbReference type="AlphaFoldDB" id="A0A5N7C4Q0"/>
<comment type="subcellular location">
    <subcellularLocation>
        <location evidence="1">Membrane</location>
        <topology evidence="1">Single-pass membrane protein</topology>
    </subcellularLocation>
</comment>
<protein>
    <recommendedName>
        <fullName evidence="8">Mid2 domain-containing protein</fullName>
    </recommendedName>
</protein>
<evidence type="ECO:0000256" key="6">
    <source>
        <dbReference type="SAM" id="Phobius"/>
    </source>
</evidence>
<feature type="region of interest" description="Disordered" evidence="5">
    <location>
        <begin position="122"/>
        <end position="144"/>
    </location>
</feature>
<dbReference type="EMBL" id="ML735270">
    <property type="protein sequence ID" value="KAE8389042.1"/>
    <property type="molecule type" value="Genomic_DNA"/>
</dbReference>
<evidence type="ECO:0000256" key="2">
    <source>
        <dbReference type="ARBA" id="ARBA00022692"/>
    </source>
</evidence>
<name>A0A5N7C4Q0_PETAA</name>
<sequence length="144" mass="14945">MISTTSDATVVIRSTDTGAPTTTSSGTQTATPTATAITSDVSGTNNTSSDFSKGAKAGIGVAVPSAIILIAALLWFLRRRRLRSKSRTADVSEVIERQPPMGPGPVCPVAKDGMRLEIDGNAIHESGGRAIEHSSAPSQYRSMS</sequence>
<feature type="region of interest" description="Disordered" evidence="5">
    <location>
        <begin position="1"/>
        <end position="31"/>
    </location>
</feature>
<evidence type="ECO:0000313" key="7">
    <source>
        <dbReference type="EMBL" id="KAE8389042.1"/>
    </source>
</evidence>
<feature type="compositionally biased region" description="Polar residues" evidence="5">
    <location>
        <begin position="135"/>
        <end position="144"/>
    </location>
</feature>